<proteinExistence type="predicted"/>
<dbReference type="Pfam" id="PF09719">
    <property type="entry name" value="C_GCAxxG_C_C"/>
    <property type="match status" value="1"/>
</dbReference>
<reference evidence="1 2" key="1">
    <citation type="submission" date="2020-08" db="EMBL/GenBank/DDBJ databases">
        <title>Genome public.</title>
        <authorList>
            <person name="Liu C."/>
            <person name="Sun Q."/>
        </authorList>
    </citation>
    <scope>NUCLEOTIDE SEQUENCE [LARGE SCALE GENOMIC DNA]</scope>
    <source>
        <strain evidence="1 2">NSJ-36</strain>
    </source>
</reference>
<dbReference type="InterPro" id="IPR010181">
    <property type="entry name" value="CGCAxxGCC_motif"/>
</dbReference>
<dbReference type="RefSeq" id="WP_186856116.1">
    <property type="nucleotide sequence ID" value="NZ_JACOOY010000018.1"/>
</dbReference>
<evidence type="ECO:0000313" key="1">
    <source>
        <dbReference type="EMBL" id="MBC5666031.1"/>
    </source>
</evidence>
<gene>
    <name evidence="1" type="ORF">H8S07_12360</name>
</gene>
<organism evidence="1 2">
    <name type="scientific">Dorea hominis</name>
    <dbReference type="NCBI Taxonomy" id="2763040"/>
    <lineage>
        <taxon>Bacteria</taxon>
        <taxon>Bacillati</taxon>
        <taxon>Bacillota</taxon>
        <taxon>Clostridia</taxon>
        <taxon>Lachnospirales</taxon>
        <taxon>Lachnospiraceae</taxon>
        <taxon>Dorea</taxon>
    </lineage>
</organism>
<accession>A0ABR7EXF7</accession>
<dbReference type="EMBL" id="JACOOY010000018">
    <property type="protein sequence ID" value="MBC5666031.1"/>
    <property type="molecule type" value="Genomic_DNA"/>
</dbReference>
<sequence>MNQMANEIKDNFIKGYDCSQVVFRHFAERFDLSEDEANRIAACFGGGMMLGSVCGAYTGALMAIGMKYGHTKEEGLMDQKNVMIGKYMEFKNRFEQEYGSVNCKEIIGYDVSTPEGLQGALDSGKMTEFCPCLAEKVIQITEEILNED</sequence>
<dbReference type="Proteomes" id="UP000647235">
    <property type="component" value="Unassembled WGS sequence"/>
</dbReference>
<comment type="caution">
    <text evidence="1">The sequence shown here is derived from an EMBL/GenBank/DDBJ whole genome shotgun (WGS) entry which is preliminary data.</text>
</comment>
<keyword evidence="2" id="KW-1185">Reference proteome</keyword>
<evidence type="ECO:0000313" key="2">
    <source>
        <dbReference type="Proteomes" id="UP000647235"/>
    </source>
</evidence>
<name>A0ABR7EXF7_9FIRM</name>
<protein>
    <submittedName>
        <fullName evidence="1">C_GCAxxG_C_C family protein</fullName>
    </submittedName>
</protein>
<dbReference type="NCBIfam" id="TIGR01909">
    <property type="entry name" value="C_GCAxxG_C_C"/>
    <property type="match status" value="1"/>
</dbReference>